<gene>
    <name evidence="1" type="ORF">LARV_03521</name>
</gene>
<reference evidence="1" key="1">
    <citation type="submission" date="2015-07" db="EMBL/GenBank/DDBJ databases">
        <title>Draft Genome Sequences of Anaerolinea thermolimosa IMO-1, Bellilinea caldifistulae GOMI-1, Leptolinea tardivitalis YMTK-2, Levilinea saccharolytica KIBI-1,Longilinea arvoryzae KOME-1, Previously Described as Members of the Anaerolineaceae (Chloroflexi).</title>
        <authorList>
            <person name="Sekiguchi Y."/>
            <person name="Ohashi A."/>
            <person name="Matsuura N."/>
            <person name="Tourlousse M.D."/>
        </authorList>
    </citation>
    <scope>NUCLEOTIDE SEQUENCE [LARGE SCALE GENOMIC DNA]</scope>
    <source>
        <strain evidence="1">KOME-1</strain>
    </source>
</reference>
<sequence>MKKTPQSEIPITAYRCKKCGRIHYPFHDRCLDCKGREFEPLHPQGNARLLTYTAIYNLPWGFDQRFLLIGVAEFENKVKAMGQIKAESIDVLKLGMKVRPSWEPVRQQAGEDVYGLKFEPIE</sequence>
<evidence type="ECO:0000313" key="2">
    <source>
        <dbReference type="Proteomes" id="UP000055060"/>
    </source>
</evidence>
<dbReference type="STRING" id="360412.LARV_03521"/>
<protein>
    <submittedName>
        <fullName evidence="1">Predicted nucleic-acid-binding protein containing a Zn-ribbon</fullName>
    </submittedName>
</protein>
<dbReference type="InterPro" id="IPR012340">
    <property type="entry name" value="NA-bd_OB-fold"/>
</dbReference>
<accession>A0A0S7BP61</accession>
<dbReference type="OrthoDB" id="9785144at2"/>
<dbReference type="Proteomes" id="UP000055060">
    <property type="component" value="Unassembled WGS sequence"/>
</dbReference>
<evidence type="ECO:0000313" key="1">
    <source>
        <dbReference type="EMBL" id="GAP15729.1"/>
    </source>
</evidence>
<dbReference type="PANTHER" id="PTHR34075">
    <property type="entry name" value="BLR3430 PROTEIN"/>
    <property type="match status" value="1"/>
</dbReference>
<dbReference type="InterPro" id="IPR052513">
    <property type="entry name" value="Thioester_dehydratase-like"/>
</dbReference>
<dbReference type="EMBL" id="DF967972">
    <property type="protein sequence ID" value="GAP15729.1"/>
    <property type="molecule type" value="Genomic_DNA"/>
</dbReference>
<dbReference type="AlphaFoldDB" id="A0A0S7BP61"/>
<organism evidence="1">
    <name type="scientific">Longilinea arvoryzae</name>
    <dbReference type="NCBI Taxonomy" id="360412"/>
    <lineage>
        <taxon>Bacteria</taxon>
        <taxon>Bacillati</taxon>
        <taxon>Chloroflexota</taxon>
        <taxon>Anaerolineae</taxon>
        <taxon>Anaerolineales</taxon>
        <taxon>Anaerolineaceae</taxon>
        <taxon>Longilinea</taxon>
    </lineage>
</organism>
<name>A0A0S7BP61_9CHLR</name>
<proteinExistence type="predicted"/>
<dbReference type="PANTHER" id="PTHR34075:SF4">
    <property type="entry name" value="DUF35 DOMAIN-CONTAINING PROTEIN"/>
    <property type="match status" value="1"/>
</dbReference>
<keyword evidence="2" id="KW-1185">Reference proteome</keyword>
<dbReference type="RefSeq" id="WP_075074886.1">
    <property type="nucleotide sequence ID" value="NZ_DF967972.1"/>
</dbReference>
<dbReference type="SUPFAM" id="SSF50249">
    <property type="entry name" value="Nucleic acid-binding proteins"/>
    <property type="match status" value="1"/>
</dbReference>